<comment type="subcellular location">
    <subcellularLocation>
        <location evidence="1">Cell projection</location>
        <location evidence="1">Cilium</location>
    </subcellularLocation>
    <subcellularLocation>
        <location evidence="2">Cytoplasm</location>
    </subcellularLocation>
</comment>
<dbReference type="EMBL" id="JAFKCV010000009">
    <property type="protein sequence ID" value="MBN7826588.1"/>
    <property type="molecule type" value="Genomic_DNA"/>
</dbReference>
<keyword evidence="10" id="KW-1185">Reference proteome</keyword>
<sequence length="835" mass="90235">MSKHQARYLLLAGGLLSSLITSAETLADTIFSEDFSSGDISGWNTSGTVDAYNNESIRLRGPSWAQLPVSTSGYSQIQISLSLAAGSLENGEFCYAEYSADAGTTWTTIQTVANGQDNGTVYSNNLSQSQMDNNPNLMVRFRGDGSTVGDYCYGQSVQVSGNGGAPTAPDLDAPSSVSFPHTEPGNSRDLVFQIGNAGTQTLQVSNVSQPASPFALLSQNCAQVSPGTQCQVELRFSPVAEGNFNDSIMIESDDPDEGQWLVSLSGNASQSGTVDNFDPLTGSGAVPRSQLTYSQLINATDPGTLLDFAAFALPADAAMPGNLFSGRLTLLGEAAGGAFDEHKDSFRYTGSQDTSRKHLPEFDFEYVQTGSHIFPLARGSIASSHPEWEYILSPGRVWQENGDNGYSRVALPFALQQKNANCVHNGVFSFLFKNDGAISKVAYQIASETCLYFQVDMWGRLDASYTALSFADANQQIAAYQAEVLGRLPTKPLSALAQDFPGTDVQAFSAPGGKDPQDMSLVGFVIDGIHYTGGCSTRQGTYPYCESLVVPSYSAAKSAFAGSVLMRLEQKYPGSFNRPISNHVTACDSNGNWSDVSFGNALDMATGNYALAGYMSDEGASHTNGLFLVEDHASKISYSCTQYSRKASPGTQWVYHTSDTYILGTAMNDYLQSLEGTGKDIHTDILLTEILQPLQVSPTSGYTRRTYDGVQQPFTGWGLIWLRDDIAKIGQFFAGSGQSLLDPTELNAALQRDPLDRGLEPLSQFKYNNGFWARDVSDNITDCNQPPWVPFMSGYGGITVLILPNNSLYYYFSDDDSFVWMDAAVEAHQIRSFCQ</sequence>
<dbReference type="SUPFAM" id="SSF56601">
    <property type="entry name" value="beta-lactamase/transpeptidase-like"/>
    <property type="match status" value="1"/>
</dbReference>
<comment type="caution">
    <text evidence="9">The sequence shown here is derived from an EMBL/GenBank/DDBJ whole genome shotgun (WGS) entry which is preliminary data.</text>
</comment>
<evidence type="ECO:0000259" key="8">
    <source>
        <dbReference type="Pfam" id="PF22544"/>
    </source>
</evidence>
<reference evidence="9" key="1">
    <citation type="submission" date="2021-03" db="EMBL/GenBank/DDBJ databases">
        <title>novel species isolated from a fishpond in China.</title>
        <authorList>
            <person name="Lu H."/>
            <person name="Cai Z."/>
        </authorList>
    </citation>
    <scope>NUCLEOTIDE SEQUENCE</scope>
    <source>
        <strain evidence="9">JCM 30855</strain>
    </source>
</reference>
<proteinExistence type="predicted"/>
<dbReference type="RefSeq" id="WP_206574700.1">
    <property type="nucleotide sequence ID" value="NZ_JAFKCV010000009.1"/>
</dbReference>
<evidence type="ECO:0000256" key="4">
    <source>
        <dbReference type="ARBA" id="ARBA00023069"/>
    </source>
</evidence>
<protein>
    <submittedName>
        <fullName evidence="9">Choice-of-anchor D domain-containing protein</fullName>
    </submittedName>
</protein>
<evidence type="ECO:0000256" key="7">
    <source>
        <dbReference type="SAM" id="SignalP"/>
    </source>
</evidence>
<gene>
    <name evidence="9" type="ORF">J0A66_15240</name>
</gene>
<feature type="chain" id="PRO_5036791177" evidence="7">
    <location>
        <begin position="24"/>
        <end position="835"/>
    </location>
</feature>
<dbReference type="Gene3D" id="2.60.40.10">
    <property type="entry name" value="Immunoglobulins"/>
    <property type="match status" value="1"/>
</dbReference>
<dbReference type="Pfam" id="PF22544">
    <property type="entry name" value="HYDIN_VesB_CFA65-like_Ig"/>
    <property type="match status" value="1"/>
</dbReference>
<evidence type="ECO:0000256" key="6">
    <source>
        <dbReference type="SAM" id="MobiDB-lite"/>
    </source>
</evidence>
<evidence type="ECO:0000256" key="5">
    <source>
        <dbReference type="ARBA" id="ARBA00023273"/>
    </source>
</evidence>
<evidence type="ECO:0000313" key="10">
    <source>
        <dbReference type="Proteomes" id="UP000664654"/>
    </source>
</evidence>
<accession>A0A939INQ0</accession>
<keyword evidence="3" id="KW-0963">Cytoplasm</keyword>
<dbReference type="Proteomes" id="UP000664654">
    <property type="component" value="Unassembled WGS sequence"/>
</dbReference>
<dbReference type="NCBIfam" id="NF012200">
    <property type="entry name" value="choice_anch_D"/>
    <property type="match status" value="1"/>
</dbReference>
<evidence type="ECO:0000313" key="9">
    <source>
        <dbReference type="EMBL" id="MBN7826588.1"/>
    </source>
</evidence>
<evidence type="ECO:0000256" key="3">
    <source>
        <dbReference type="ARBA" id="ARBA00022490"/>
    </source>
</evidence>
<keyword evidence="4" id="KW-0969">Cilium</keyword>
<feature type="domain" description="HYDIN/VesB/CFA65-like Ig-like" evidence="8">
    <location>
        <begin position="179"/>
        <end position="257"/>
    </location>
</feature>
<dbReference type="InterPro" id="IPR013783">
    <property type="entry name" value="Ig-like_fold"/>
</dbReference>
<name>A0A939INQ0_9ALTE</name>
<dbReference type="InterPro" id="IPR053879">
    <property type="entry name" value="HYDIN_VesB_CFA65-like_Ig"/>
</dbReference>
<dbReference type="GO" id="GO:0005737">
    <property type="term" value="C:cytoplasm"/>
    <property type="evidence" value="ECO:0007669"/>
    <property type="project" value="UniProtKB-SubCell"/>
</dbReference>
<evidence type="ECO:0000256" key="2">
    <source>
        <dbReference type="ARBA" id="ARBA00004496"/>
    </source>
</evidence>
<keyword evidence="5" id="KW-0966">Cell projection</keyword>
<feature type="region of interest" description="Disordered" evidence="6">
    <location>
        <begin position="163"/>
        <end position="185"/>
    </location>
</feature>
<dbReference type="Gene3D" id="3.40.710.10">
    <property type="entry name" value="DD-peptidase/beta-lactamase superfamily"/>
    <property type="match status" value="1"/>
</dbReference>
<evidence type="ECO:0000256" key="1">
    <source>
        <dbReference type="ARBA" id="ARBA00004138"/>
    </source>
</evidence>
<dbReference type="AlphaFoldDB" id="A0A939INQ0"/>
<feature type="signal peptide" evidence="7">
    <location>
        <begin position="1"/>
        <end position="23"/>
    </location>
</feature>
<organism evidence="9 10">
    <name type="scientific">Bowmanella dokdonensis</name>
    <dbReference type="NCBI Taxonomy" id="751969"/>
    <lineage>
        <taxon>Bacteria</taxon>
        <taxon>Pseudomonadati</taxon>
        <taxon>Pseudomonadota</taxon>
        <taxon>Gammaproteobacteria</taxon>
        <taxon>Alteromonadales</taxon>
        <taxon>Alteromonadaceae</taxon>
        <taxon>Bowmanella</taxon>
    </lineage>
</organism>
<dbReference type="InterPro" id="IPR012338">
    <property type="entry name" value="Beta-lactam/transpept-like"/>
</dbReference>
<keyword evidence="7" id="KW-0732">Signal</keyword>